<keyword evidence="2" id="KW-1185">Reference proteome</keyword>
<dbReference type="EMBL" id="JACHJW010000001">
    <property type="protein sequence ID" value="MBB4959150.1"/>
    <property type="molecule type" value="Genomic_DNA"/>
</dbReference>
<accession>A0A7W7WPP2</accession>
<reference evidence="1 2" key="1">
    <citation type="submission" date="2020-08" db="EMBL/GenBank/DDBJ databases">
        <title>Sequencing the genomes of 1000 actinobacteria strains.</title>
        <authorList>
            <person name="Klenk H.-P."/>
        </authorList>
    </citation>
    <scope>NUCLEOTIDE SEQUENCE [LARGE SCALE GENOMIC DNA]</scope>
    <source>
        <strain evidence="1 2">DSM 45886</strain>
    </source>
</reference>
<gene>
    <name evidence="1" type="ORF">FHR38_002883</name>
</gene>
<evidence type="ECO:0000313" key="1">
    <source>
        <dbReference type="EMBL" id="MBB4959150.1"/>
    </source>
</evidence>
<protein>
    <recommendedName>
        <fullName evidence="3">DUF1963 domain-containing protein</fullName>
    </recommendedName>
</protein>
<dbReference type="Proteomes" id="UP000578819">
    <property type="component" value="Unassembled WGS sequence"/>
</dbReference>
<organism evidence="1 2">
    <name type="scientific">Micromonospora polyrhachis</name>
    <dbReference type="NCBI Taxonomy" id="1282883"/>
    <lineage>
        <taxon>Bacteria</taxon>
        <taxon>Bacillati</taxon>
        <taxon>Actinomycetota</taxon>
        <taxon>Actinomycetes</taxon>
        <taxon>Micromonosporales</taxon>
        <taxon>Micromonosporaceae</taxon>
        <taxon>Micromonospora</taxon>
    </lineage>
</organism>
<comment type="caution">
    <text evidence="1">The sequence shown here is derived from an EMBL/GenBank/DDBJ whole genome shotgun (WGS) entry which is preliminary data.</text>
</comment>
<sequence>MMFVGQIPIPGEPVTLAYLFVTDDPQCMAETFDAEAGENALLVQPSGRIPPLIVTTDRGTGPSLWRRGMTWDEHVRVEYAVDLVPPDPAAEATLDADIARQEAERAGVLLDLPEAVDVHTSALPPCSYVGGKAHLWQSDLQGVPADWRFHFQLDGGEGHGSDAPYALNFGGGTGYGFLSPDLREGRFFWDCV</sequence>
<dbReference type="AlphaFoldDB" id="A0A7W7WPP2"/>
<evidence type="ECO:0000313" key="2">
    <source>
        <dbReference type="Proteomes" id="UP000578819"/>
    </source>
</evidence>
<dbReference type="RefSeq" id="WP_221449018.1">
    <property type="nucleotide sequence ID" value="NZ_JACHJW010000001.1"/>
</dbReference>
<name>A0A7W7WPP2_9ACTN</name>
<proteinExistence type="predicted"/>
<evidence type="ECO:0008006" key="3">
    <source>
        <dbReference type="Google" id="ProtNLM"/>
    </source>
</evidence>